<keyword evidence="2" id="KW-1185">Reference proteome</keyword>
<dbReference type="AlphaFoldDB" id="A0A2P5DJD1"/>
<comment type="caution">
    <text evidence="1">The sequence shown here is derived from an EMBL/GenBank/DDBJ whole genome shotgun (WGS) entry which is preliminary data.</text>
</comment>
<feature type="non-terminal residue" evidence="1">
    <location>
        <position position="1"/>
    </location>
</feature>
<feature type="non-terminal residue" evidence="1">
    <location>
        <position position="67"/>
    </location>
</feature>
<dbReference type="Proteomes" id="UP000237105">
    <property type="component" value="Unassembled WGS sequence"/>
</dbReference>
<accession>A0A2P5DJD1</accession>
<organism evidence="1 2">
    <name type="scientific">Parasponia andersonii</name>
    <name type="common">Sponia andersonii</name>
    <dbReference type="NCBI Taxonomy" id="3476"/>
    <lineage>
        <taxon>Eukaryota</taxon>
        <taxon>Viridiplantae</taxon>
        <taxon>Streptophyta</taxon>
        <taxon>Embryophyta</taxon>
        <taxon>Tracheophyta</taxon>
        <taxon>Spermatophyta</taxon>
        <taxon>Magnoliopsida</taxon>
        <taxon>eudicotyledons</taxon>
        <taxon>Gunneridae</taxon>
        <taxon>Pentapetalae</taxon>
        <taxon>rosids</taxon>
        <taxon>fabids</taxon>
        <taxon>Rosales</taxon>
        <taxon>Cannabaceae</taxon>
        <taxon>Parasponia</taxon>
    </lineage>
</organism>
<proteinExistence type="predicted"/>
<sequence>VNLPTGQIPPELSGLESLMSHRRAHRRNTLENRLSEFVGELPNLEAIQVWDSDFTFYLRVWVILALG</sequence>
<name>A0A2P5DJD1_PARAD</name>
<evidence type="ECO:0000313" key="2">
    <source>
        <dbReference type="Proteomes" id="UP000237105"/>
    </source>
</evidence>
<dbReference type="EMBL" id="JXTB01000034">
    <property type="protein sequence ID" value="PON73399.1"/>
    <property type="molecule type" value="Genomic_DNA"/>
</dbReference>
<protein>
    <submittedName>
        <fullName evidence="1">Uncharacterized protein</fullName>
    </submittedName>
</protein>
<gene>
    <name evidence="1" type="ORF">PanWU01x14_059030</name>
</gene>
<reference evidence="2" key="1">
    <citation type="submission" date="2016-06" db="EMBL/GenBank/DDBJ databases">
        <title>Parallel loss of symbiosis genes in relatives of nitrogen-fixing non-legume Parasponia.</title>
        <authorList>
            <person name="Van Velzen R."/>
            <person name="Holmer R."/>
            <person name="Bu F."/>
            <person name="Rutten L."/>
            <person name="Van Zeijl A."/>
            <person name="Liu W."/>
            <person name="Santuari L."/>
            <person name="Cao Q."/>
            <person name="Sharma T."/>
            <person name="Shen D."/>
            <person name="Roswanjaya Y."/>
            <person name="Wardhani T."/>
            <person name="Kalhor M.S."/>
            <person name="Jansen J."/>
            <person name="Van den Hoogen J."/>
            <person name="Gungor B."/>
            <person name="Hartog M."/>
            <person name="Hontelez J."/>
            <person name="Verver J."/>
            <person name="Yang W.-C."/>
            <person name="Schijlen E."/>
            <person name="Repin R."/>
            <person name="Schilthuizen M."/>
            <person name="Schranz E."/>
            <person name="Heidstra R."/>
            <person name="Miyata K."/>
            <person name="Fedorova E."/>
            <person name="Kohlen W."/>
            <person name="Bisseling T."/>
            <person name="Smit S."/>
            <person name="Geurts R."/>
        </authorList>
    </citation>
    <scope>NUCLEOTIDE SEQUENCE [LARGE SCALE GENOMIC DNA]</scope>
    <source>
        <strain evidence="2">cv. WU1-14</strain>
    </source>
</reference>
<evidence type="ECO:0000313" key="1">
    <source>
        <dbReference type="EMBL" id="PON73399.1"/>
    </source>
</evidence>